<name>A0AAD5RPR4_9PEZI</name>
<proteinExistence type="predicted"/>
<gene>
    <name evidence="2" type="ORF">MKZ38_003007</name>
</gene>
<organism evidence="2 3">
    <name type="scientific">Zalerion maritima</name>
    <dbReference type="NCBI Taxonomy" id="339359"/>
    <lineage>
        <taxon>Eukaryota</taxon>
        <taxon>Fungi</taxon>
        <taxon>Dikarya</taxon>
        <taxon>Ascomycota</taxon>
        <taxon>Pezizomycotina</taxon>
        <taxon>Sordariomycetes</taxon>
        <taxon>Lulworthiomycetidae</taxon>
        <taxon>Lulworthiales</taxon>
        <taxon>Lulworthiaceae</taxon>
        <taxon>Zalerion</taxon>
    </lineage>
</organism>
<evidence type="ECO:0000313" key="2">
    <source>
        <dbReference type="EMBL" id="KAJ2899513.1"/>
    </source>
</evidence>
<sequence>MAYSHPGVFTPPSSQPLGEQSPRSSPATSYAHLLETPLSNIWQYSDATYEMWTEEVLDYERGEMMNTEQEPPIKQEEDDPSKYDYEVMGDTDDGLRNMDNVREGVEGLDLGNGRRHKHHHHQQQQNGGQISDQGQTAIETADPGYGGCLGCREHNHGRRDGSLWGLNCGHVFHPDCLRQYLETCWHTCQSRDKNPVFVCPQCGDQLDSVWYQALMGVATFPMG</sequence>
<comment type="caution">
    <text evidence="2">The sequence shown here is derived from an EMBL/GenBank/DDBJ whole genome shotgun (WGS) entry which is preliminary data.</text>
</comment>
<dbReference type="Proteomes" id="UP001201980">
    <property type="component" value="Unassembled WGS sequence"/>
</dbReference>
<dbReference type="EMBL" id="JAKWBI020000195">
    <property type="protein sequence ID" value="KAJ2899513.1"/>
    <property type="molecule type" value="Genomic_DNA"/>
</dbReference>
<feature type="compositionally biased region" description="Basic residues" evidence="1">
    <location>
        <begin position="113"/>
        <end position="122"/>
    </location>
</feature>
<evidence type="ECO:0000313" key="3">
    <source>
        <dbReference type="Proteomes" id="UP001201980"/>
    </source>
</evidence>
<protein>
    <recommendedName>
        <fullName evidence="4">RING-type domain-containing protein</fullName>
    </recommendedName>
</protein>
<feature type="region of interest" description="Disordered" evidence="1">
    <location>
        <begin position="1"/>
        <end position="28"/>
    </location>
</feature>
<reference evidence="2" key="1">
    <citation type="submission" date="2022-07" db="EMBL/GenBank/DDBJ databases">
        <title>Draft genome sequence of Zalerion maritima ATCC 34329, a (micro)plastics degrading marine fungus.</title>
        <authorList>
            <person name="Paco A."/>
            <person name="Goncalves M.F.M."/>
            <person name="Rocha-Santos T.A.P."/>
            <person name="Alves A."/>
        </authorList>
    </citation>
    <scope>NUCLEOTIDE SEQUENCE</scope>
    <source>
        <strain evidence="2">ATCC 34329</strain>
    </source>
</reference>
<accession>A0AAD5RPR4</accession>
<dbReference type="AlphaFoldDB" id="A0AAD5RPR4"/>
<feature type="region of interest" description="Disordered" evidence="1">
    <location>
        <begin position="106"/>
        <end position="132"/>
    </location>
</feature>
<feature type="compositionally biased region" description="Low complexity" evidence="1">
    <location>
        <begin position="123"/>
        <end position="132"/>
    </location>
</feature>
<dbReference type="SUPFAM" id="SSF57850">
    <property type="entry name" value="RING/U-box"/>
    <property type="match status" value="1"/>
</dbReference>
<keyword evidence="3" id="KW-1185">Reference proteome</keyword>
<evidence type="ECO:0000256" key="1">
    <source>
        <dbReference type="SAM" id="MobiDB-lite"/>
    </source>
</evidence>
<evidence type="ECO:0008006" key="4">
    <source>
        <dbReference type="Google" id="ProtNLM"/>
    </source>
</evidence>
<feature type="compositionally biased region" description="Polar residues" evidence="1">
    <location>
        <begin position="11"/>
        <end position="28"/>
    </location>
</feature>